<comment type="caution">
    <text evidence="2">The sequence shown here is derived from an EMBL/GenBank/DDBJ whole genome shotgun (WGS) entry which is preliminary data.</text>
</comment>
<dbReference type="AlphaFoldDB" id="A0A8S4QXE2"/>
<sequence length="79" mass="8618">MRGGSAQRAMPASTYSPATFTHSDSQRAPQSQYSGLEPRALERPREIQLLAASIMGKTALFCRTKIESKSAALPHNQMP</sequence>
<feature type="compositionally biased region" description="Polar residues" evidence="1">
    <location>
        <begin position="13"/>
        <end position="34"/>
    </location>
</feature>
<protein>
    <submittedName>
        <fullName evidence="2">Jg4166 protein</fullName>
    </submittedName>
</protein>
<dbReference type="Proteomes" id="UP000838756">
    <property type="component" value="Unassembled WGS sequence"/>
</dbReference>
<evidence type="ECO:0000256" key="1">
    <source>
        <dbReference type="SAM" id="MobiDB-lite"/>
    </source>
</evidence>
<feature type="region of interest" description="Disordered" evidence="1">
    <location>
        <begin position="1"/>
        <end position="42"/>
    </location>
</feature>
<keyword evidence="3" id="KW-1185">Reference proteome</keyword>
<dbReference type="EMBL" id="CAKXAJ010021361">
    <property type="protein sequence ID" value="CAH2226460.1"/>
    <property type="molecule type" value="Genomic_DNA"/>
</dbReference>
<accession>A0A8S4QXE2</accession>
<name>A0A8S4QXE2_9NEOP</name>
<gene>
    <name evidence="2" type="primary">jg4166</name>
    <name evidence="2" type="ORF">PAEG_LOCUS7165</name>
</gene>
<evidence type="ECO:0000313" key="2">
    <source>
        <dbReference type="EMBL" id="CAH2226460.1"/>
    </source>
</evidence>
<organism evidence="2 3">
    <name type="scientific">Pararge aegeria aegeria</name>
    <dbReference type="NCBI Taxonomy" id="348720"/>
    <lineage>
        <taxon>Eukaryota</taxon>
        <taxon>Metazoa</taxon>
        <taxon>Ecdysozoa</taxon>
        <taxon>Arthropoda</taxon>
        <taxon>Hexapoda</taxon>
        <taxon>Insecta</taxon>
        <taxon>Pterygota</taxon>
        <taxon>Neoptera</taxon>
        <taxon>Endopterygota</taxon>
        <taxon>Lepidoptera</taxon>
        <taxon>Glossata</taxon>
        <taxon>Ditrysia</taxon>
        <taxon>Papilionoidea</taxon>
        <taxon>Nymphalidae</taxon>
        <taxon>Satyrinae</taxon>
        <taxon>Satyrini</taxon>
        <taxon>Parargina</taxon>
        <taxon>Pararge</taxon>
    </lineage>
</organism>
<reference evidence="2" key="1">
    <citation type="submission" date="2022-03" db="EMBL/GenBank/DDBJ databases">
        <authorList>
            <person name="Lindestad O."/>
        </authorList>
    </citation>
    <scope>NUCLEOTIDE SEQUENCE</scope>
</reference>
<evidence type="ECO:0000313" key="3">
    <source>
        <dbReference type="Proteomes" id="UP000838756"/>
    </source>
</evidence>
<proteinExistence type="predicted"/>